<name>A0A1J4KL59_9EUKA</name>
<sequence length="345" mass="39248">MDSKNGFQYSMSGFIDYTPCFGEYDLVWTICGCFIFIGTLISYQPQNAAILISRSNYGINPFMIFITNLGQGLVFFNIIALHASDFAGLFMRKTGDPHHNLKVLSTFLTVCNMAMDWYTYKFVYVLNFIFIDQEPRLKRGTKSIQREKFFSRFFYGISILIEMIVFAVYMLIGTQIGFQSKAMRKFAQVCSVLSACCFAIQYLPQMFTTCSLKDRGSYSLVTLGILLFGTMINFAFMFFGQGEDWTTILPVGVTIIEQLILFVICVYFMIVKKRNKIIELGKSNPSFDSIADAQAFESNNNSTNSSEKVNVEVDEDSPKDSEYHSQDTSSDSSHLPINNNTHKYT</sequence>
<gene>
    <name evidence="7" type="ORF">TRFO_18228</name>
</gene>
<feature type="transmembrane region" description="Helical" evidence="6">
    <location>
        <begin position="103"/>
        <end position="131"/>
    </location>
</feature>
<feature type="compositionally biased region" description="Polar residues" evidence="5">
    <location>
        <begin position="326"/>
        <end position="345"/>
    </location>
</feature>
<keyword evidence="3 6" id="KW-1133">Transmembrane helix</keyword>
<evidence type="ECO:0000313" key="7">
    <source>
        <dbReference type="EMBL" id="OHT12039.1"/>
    </source>
</evidence>
<feature type="compositionally biased region" description="Low complexity" evidence="5">
    <location>
        <begin position="298"/>
        <end position="308"/>
    </location>
</feature>
<comment type="subcellular location">
    <subcellularLocation>
        <location evidence="1">Membrane</location>
        <topology evidence="1">Multi-pass membrane protein</topology>
    </subcellularLocation>
</comment>
<feature type="compositionally biased region" description="Basic and acidic residues" evidence="5">
    <location>
        <begin position="316"/>
        <end position="325"/>
    </location>
</feature>
<dbReference type="InterPro" id="IPR006603">
    <property type="entry name" value="PQ-loop_rpt"/>
</dbReference>
<dbReference type="OrthoDB" id="19344at2759"/>
<organism evidence="7 8">
    <name type="scientific">Tritrichomonas foetus</name>
    <dbReference type="NCBI Taxonomy" id="1144522"/>
    <lineage>
        <taxon>Eukaryota</taxon>
        <taxon>Metamonada</taxon>
        <taxon>Parabasalia</taxon>
        <taxon>Tritrichomonadida</taxon>
        <taxon>Tritrichomonadidae</taxon>
        <taxon>Tritrichomonas</taxon>
    </lineage>
</organism>
<dbReference type="VEuPathDB" id="TrichDB:TRFO_18228"/>
<dbReference type="Proteomes" id="UP000179807">
    <property type="component" value="Unassembled WGS sequence"/>
</dbReference>
<reference evidence="7" key="1">
    <citation type="submission" date="2016-10" db="EMBL/GenBank/DDBJ databases">
        <authorList>
            <person name="Benchimol M."/>
            <person name="Almeida L.G."/>
            <person name="Vasconcelos A.T."/>
            <person name="Perreira-Neves A."/>
            <person name="Rosa I.A."/>
            <person name="Tasca T."/>
            <person name="Bogo M.R."/>
            <person name="de Souza W."/>
        </authorList>
    </citation>
    <scope>NUCLEOTIDE SEQUENCE [LARGE SCALE GENOMIC DNA]</scope>
    <source>
        <strain evidence="7">K</strain>
    </source>
</reference>
<accession>A0A1J4KL59</accession>
<dbReference type="GO" id="GO:0016020">
    <property type="term" value="C:membrane"/>
    <property type="evidence" value="ECO:0007669"/>
    <property type="project" value="UniProtKB-SubCell"/>
</dbReference>
<feature type="transmembrane region" description="Helical" evidence="6">
    <location>
        <begin position="245"/>
        <end position="270"/>
    </location>
</feature>
<proteinExistence type="predicted"/>
<feature type="region of interest" description="Disordered" evidence="5">
    <location>
        <begin position="298"/>
        <end position="345"/>
    </location>
</feature>
<dbReference type="EMBL" id="MLAK01000572">
    <property type="protein sequence ID" value="OHT12039.1"/>
    <property type="molecule type" value="Genomic_DNA"/>
</dbReference>
<evidence type="ECO:0000256" key="2">
    <source>
        <dbReference type="ARBA" id="ARBA00022692"/>
    </source>
</evidence>
<dbReference type="Pfam" id="PF04193">
    <property type="entry name" value="PQ-loop"/>
    <property type="match status" value="1"/>
</dbReference>
<dbReference type="RefSeq" id="XP_068365175.1">
    <property type="nucleotide sequence ID" value="XM_068500049.1"/>
</dbReference>
<keyword evidence="4 6" id="KW-0472">Membrane</keyword>
<evidence type="ECO:0008006" key="9">
    <source>
        <dbReference type="Google" id="ProtNLM"/>
    </source>
</evidence>
<evidence type="ECO:0000256" key="5">
    <source>
        <dbReference type="SAM" id="MobiDB-lite"/>
    </source>
</evidence>
<feature type="transmembrane region" description="Helical" evidence="6">
    <location>
        <begin position="26"/>
        <end position="43"/>
    </location>
</feature>
<feature type="transmembrane region" description="Helical" evidence="6">
    <location>
        <begin position="186"/>
        <end position="204"/>
    </location>
</feature>
<evidence type="ECO:0000256" key="4">
    <source>
        <dbReference type="ARBA" id="ARBA00023136"/>
    </source>
</evidence>
<dbReference type="AlphaFoldDB" id="A0A1J4KL59"/>
<feature type="transmembrane region" description="Helical" evidence="6">
    <location>
        <begin position="64"/>
        <end position="83"/>
    </location>
</feature>
<evidence type="ECO:0000256" key="6">
    <source>
        <dbReference type="SAM" id="Phobius"/>
    </source>
</evidence>
<keyword evidence="8" id="KW-1185">Reference proteome</keyword>
<feature type="transmembrane region" description="Helical" evidence="6">
    <location>
        <begin position="216"/>
        <end position="239"/>
    </location>
</feature>
<comment type="caution">
    <text evidence="7">The sequence shown here is derived from an EMBL/GenBank/DDBJ whole genome shotgun (WGS) entry which is preliminary data.</text>
</comment>
<evidence type="ECO:0000256" key="1">
    <source>
        <dbReference type="ARBA" id="ARBA00004141"/>
    </source>
</evidence>
<evidence type="ECO:0000256" key="3">
    <source>
        <dbReference type="ARBA" id="ARBA00022989"/>
    </source>
</evidence>
<dbReference type="GeneID" id="94834753"/>
<evidence type="ECO:0000313" key="8">
    <source>
        <dbReference type="Proteomes" id="UP000179807"/>
    </source>
</evidence>
<protein>
    <recommendedName>
        <fullName evidence="9">PQ loop repeat family protein</fullName>
    </recommendedName>
</protein>
<dbReference type="Gene3D" id="1.20.1280.290">
    <property type="match status" value="1"/>
</dbReference>
<keyword evidence="2 6" id="KW-0812">Transmembrane</keyword>
<feature type="transmembrane region" description="Helical" evidence="6">
    <location>
        <begin position="152"/>
        <end position="174"/>
    </location>
</feature>